<dbReference type="Proteomes" id="UP000027586">
    <property type="component" value="Unassembled WGS sequence"/>
</dbReference>
<feature type="compositionally biased region" description="Low complexity" evidence="1">
    <location>
        <begin position="71"/>
        <end position="83"/>
    </location>
</feature>
<feature type="compositionally biased region" description="Basic and acidic residues" evidence="1">
    <location>
        <begin position="12"/>
        <end position="26"/>
    </location>
</feature>
<evidence type="ECO:0000256" key="1">
    <source>
        <dbReference type="SAM" id="MobiDB-lite"/>
    </source>
</evidence>
<comment type="caution">
    <text evidence="2">The sequence shown here is derived from an EMBL/GenBank/DDBJ whole genome shotgun (WGS) entry which is preliminary data.</text>
</comment>
<keyword evidence="3" id="KW-1185">Reference proteome</keyword>
<protein>
    <submittedName>
        <fullName evidence="2">Uncharacterized protein</fullName>
    </submittedName>
</protein>
<reference evidence="2" key="1">
    <citation type="submission" date="2013-08" db="EMBL/GenBank/DDBJ databases">
        <title>Gene expansion shapes genome architecture in the human pathogen Lichtheimia corymbifera: an evolutionary genomics analysis in the ancient terrestrial Mucorales (Mucoromycotina).</title>
        <authorList>
            <person name="Schwartze V.U."/>
            <person name="Winter S."/>
            <person name="Shelest E."/>
            <person name="Marcet-Houben M."/>
            <person name="Horn F."/>
            <person name="Wehner S."/>
            <person name="Hoffmann K."/>
            <person name="Riege K."/>
            <person name="Sammeth M."/>
            <person name="Nowrousian M."/>
            <person name="Valiante V."/>
            <person name="Linde J."/>
            <person name="Jacobsen I.D."/>
            <person name="Marz M."/>
            <person name="Brakhage A.A."/>
            <person name="Gabaldon T."/>
            <person name="Bocker S."/>
            <person name="Voigt K."/>
        </authorList>
    </citation>
    <scope>NUCLEOTIDE SEQUENCE [LARGE SCALE GENOMIC DNA]</scope>
    <source>
        <strain evidence="2">FSU 9682</strain>
    </source>
</reference>
<evidence type="ECO:0000313" key="2">
    <source>
        <dbReference type="EMBL" id="CDH50508.1"/>
    </source>
</evidence>
<organism evidence="2 3">
    <name type="scientific">Lichtheimia corymbifera JMRC:FSU:9682</name>
    <dbReference type="NCBI Taxonomy" id="1263082"/>
    <lineage>
        <taxon>Eukaryota</taxon>
        <taxon>Fungi</taxon>
        <taxon>Fungi incertae sedis</taxon>
        <taxon>Mucoromycota</taxon>
        <taxon>Mucoromycotina</taxon>
        <taxon>Mucoromycetes</taxon>
        <taxon>Mucorales</taxon>
        <taxon>Lichtheimiaceae</taxon>
        <taxon>Lichtheimia</taxon>
    </lineage>
</organism>
<feature type="region of interest" description="Disordered" evidence="1">
    <location>
        <begin position="1"/>
        <end position="104"/>
    </location>
</feature>
<sequence length="129" mass="13947">MGLIQFITSLGKKSDPSNKTHPHQADGYKPVLPSEHSSNDKLTTTSTRSSSQQHEHEGFGSGFSMRFEENGPAAGAAAASSPPRFGNTHHIPPPTPDEGGGKVTPHWEPYYLFAKSSNPANENYTKLDE</sequence>
<dbReference type="AlphaFoldDB" id="A0A068RK45"/>
<dbReference type="VEuPathDB" id="FungiDB:LCOR_02222.1"/>
<proteinExistence type="predicted"/>
<accession>A0A068RK45</accession>
<dbReference type="EMBL" id="CBTN010000007">
    <property type="protein sequence ID" value="CDH50508.1"/>
    <property type="molecule type" value="Genomic_DNA"/>
</dbReference>
<gene>
    <name evidence="2" type="ORF">LCOR_02222.1</name>
</gene>
<evidence type="ECO:0000313" key="3">
    <source>
        <dbReference type="Proteomes" id="UP000027586"/>
    </source>
</evidence>
<name>A0A068RK45_9FUNG</name>
<dbReference type="OrthoDB" id="2256875at2759"/>